<protein>
    <submittedName>
        <fullName evidence="1">Uncharacterized protein</fullName>
    </submittedName>
</protein>
<sequence>MAVPFLRKVLKYCCLCEENIYIYFFNVLRTAPGLLIISEKKVQTVS</sequence>
<reference evidence="1 2" key="1">
    <citation type="submission" date="2009-08" db="EMBL/GenBank/DDBJ databases">
        <authorList>
            <person name="Weinstock G."/>
            <person name="Sodergren E."/>
            <person name="Clifton S."/>
            <person name="Fulton L."/>
            <person name="Fulton B."/>
            <person name="Courtney L."/>
            <person name="Fronick C."/>
            <person name="Harrison M."/>
            <person name="Strong C."/>
            <person name="Farmer C."/>
            <person name="Delahaunty K."/>
            <person name="Markovic C."/>
            <person name="Hall O."/>
            <person name="Minx P."/>
            <person name="Tomlinson C."/>
            <person name="Mitreva M."/>
            <person name="Nelson J."/>
            <person name="Hou S."/>
            <person name="Wollam A."/>
            <person name="Pepin K.H."/>
            <person name="Johnson M."/>
            <person name="Bhonagiri V."/>
            <person name="Nash W.E."/>
            <person name="Warren W."/>
            <person name="Chinwalla A."/>
            <person name="Mardis E.R."/>
            <person name="Wilson R.K."/>
        </authorList>
    </citation>
    <scope>NUCLEOTIDE SEQUENCE [LARGE SCALE GENOMIC DNA]</scope>
    <source>
        <strain evidence="1 2">L1-82</strain>
    </source>
</reference>
<dbReference type="AlphaFoldDB" id="C7G8V2"/>
<accession>C7G8V2</accession>
<evidence type="ECO:0000313" key="2">
    <source>
        <dbReference type="Proteomes" id="UP000004828"/>
    </source>
</evidence>
<proteinExistence type="predicted"/>
<name>C7G8V2_9FIRM</name>
<gene>
    <name evidence="1" type="ORF">ROSINTL182_06328</name>
</gene>
<comment type="caution">
    <text evidence="1">The sequence shown here is derived from an EMBL/GenBank/DDBJ whole genome shotgun (WGS) entry which is preliminary data.</text>
</comment>
<evidence type="ECO:0000313" key="1">
    <source>
        <dbReference type="EMBL" id="EEV01757.1"/>
    </source>
</evidence>
<dbReference type="EMBL" id="ABYJ02000058">
    <property type="protein sequence ID" value="EEV01757.1"/>
    <property type="molecule type" value="Genomic_DNA"/>
</dbReference>
<dbReference type="Proteomes" id="UP000004828">
    <property type="component" value="Unassembled WGS sequence"/>
</dbReference>
<feature type="non-terminal residue" evidence="1">
    <location>
        <position position="46"/>
    </location>
</feature>
<organism evidence="1 2">
    <name type="scientific">Roseburia intestinalis L1-82</name>
    <dbReference type="NCBI Taxonomy" id="536231"/>
    <lineage>
        <taxon>Bacteria</taxon>
        <taxon>Bacillati</taxon>
        <taxon>Bacillota</taxon>
        <taxon>Clostridia</taxon>
        <taxon>Lachnospirales</taxon>
        <taxon>Lachnospiraceae</taxon>
        <taxon>Roseburia</taxon>
    </lineage>
</organism>
<dbReference type="HOGENOM" id="CLU_3193406_0_0_9"/>